<dbReference type="Gene3D" id="3.90.1570.10">
    <property type="entry name" value="tt1808, chain A"/>
    <property type="match status" value="1"/>
</dbReference>
<name>A0ABV4YJH1_9CYAN</name>
<protein>
    <submittedName>
        <fullName evidence="2">Uma2 family endonuclease</fullName>
    </submittedName>
</protein>
<keyword evidence="2" id="KW-0255">Endonuclease</keyword>
<evidence type="ECO:0000313" key="2">
    <source>
        <dbReference type="EMBL" id="MFB2938979.1"/>
    </source>
</evidence>
<dbReference type="InterPro" id="IPR008538">
    <property type="entry name" value="Uma2"/>
</dbReference>
<dbReference type="RefSeq" id="WP_413260615.1">
    <property type="nucleotide sequence ID" value="NZ_JBHFNS010000093.1"/>
</dbReference>
<dbReference type="PANTHER" id="PTHR34107">
    <property type="entry name" value="SLL0198 PROTEIN-RELATED"/>
    <property type="match status" value="1"/>
</dbReference>
<accession>A0ABV4YJH1</accession>
<dbReference type="Pfam" id="PF05685">
    <property type="entry name" value="Uma2"/>
    <property type="match status" value="1"/>
</dbReference>
<proteinExistence type="predicted"/>
<organism evidence="2 3">
    <name type="scientific">Floridaenema fluviatile BLCC-F154</name>
    <dbReference type="NCBI Taxonomy" id="3153640"/>
    <lineage>
        <taxon>Bacteria</taxon>
        <taxon>Bacillati</taxon>
        <taxon>Cyanobacteriota</taxon>
        <taxon>Cyanophyceae</taxon>
        <taxon>Oscillatoriophycideae</taxon>
        <taxon>Aerosakkonematales</taxon>
        <taxon>Aerosakkonemataceae</taxon>
        <taxon>Floridanema</taxon>
        <taxon>Floridanema fluviatile</taxon>
    </lineage>
</organism>
<feature type="domain" description="Putative restriction endonuclease" evidence="1">
    <location>
        <begin position="24"/>
        <end position="165"/>
    </location>
</feature>
<gene>
    <name evidence="2" type="ORF">ACE1B6_27310</name>
</gene>
<sequence length="178" mass="20290">MEEVSLPVTESKVESQEQVVTVTQMLPKLFHSRVTGTLYKTISLWGDELGEVGIKWAIKLSRNGEDWLSIPDLSFISYENLPVELLKDDICPIAPELIINIMPGEKDFRELVEDAIAYLEAGVQRVWLVDYQTRSITVFYADSRPRNYTGEMQVVDPLFDGLELTPEQVFQQAKLPKV</sequence>
<evidence type="ECO:0000259" key="1">
    <source>
        <dbReference type="Pfam" id="PF05685"/>
    </source>
</evidence>
<reference evidence="2 3" key="1">
    <citation type="submission" date="2024-09" db="EMBL/GenBank/DDBJ databases">
        <title>Floridaenema gen nov. (Aerosakkonemataceae, Aerosakkonematales ord. nov., Cyanobacteria) from benthic tropical and subtropical fresh waters, with the description of four new species.</title>
        <authorList>
            <person name="Moretto J.A."/>
            <person name="Berthold D.E."/>
            <person name="Lefler F.W."/>
            <person name="Huang I.-S."/>
            <person name="Laughinghouse H. IV."/>
        </authorList>
    </citation>
    <scope>NUCLEOTIDE SEQUENCE [LARGE SCALE GENOMIC DNA]</scope>
    <source>
        <strain evidence="2 3">BLCC-F154</strain>
    </source>
</reference>
<comment type="caution">
    <text evidence="2">The sequence shown here is derived from an EMBL/GenBank/DDBJ whole genome shotgun (WGS) entry which is preliminary data.</text>
</comment>
<dbReference type="GO" id="GO:0004519">
    <property type="term" value="F:endonuclease activity"/>
    <property type="evidence" value="ECO:0007669"/>
    <property type="project" value="UniProtKB-KW"/>
</dbReference>
<dbReference type="PANTHER" id="PTHR34107:SF1">
    <property type="entry name" value="SLL0198 PROTEIN"/>
    <property type="match status" value="1"/>
</dbReference>
<dbReference type="Proteomes" id="UP001576776">
    <property type="component" value="Unassembled WGS sequence"/>
</dbReference>
<dbReference type="InterPro" id="IPR012296">
    <property type="entry name" value="Nuclease_put_TT1808"/>
</dbReference>
<dbReference type="InterPro" id="IPR011335">
    <property type="entry name" value="Restrct_endonuc-II-like"/>
</dbReference>
<keyword evidence="2" id="KW-0540">Nuclease</keyword>
<keyword evidence="3" id="KW-1185">Reference proteome</keyword>
<dbReference type="SUPFAM" id="SSF52980">
    <property type="entry name" value="Restriction endonuclease-like"/>
    <property type="match status" value="1"/>
</dbReference>
<dbReference type="EMBL" id="JBHFNS010000093">
    <property type="protein sequence ID" value="MFB2938979.1"/>
    <property type="molecule type" value="Genomic_DNA"/>
</dbReference>
<dbReference type="CDD" id="cd06260">
    <property type="entry name" value="DUF820-like"/>
    <property type="match status" value="1"/>
</dbReference>
<keyword evidence="2" id="KW-0378">Hydrolase</keyword>
<evidence type="ECO:0000313" key="3">
    <source>
        <dbReference type="Proteomes" id="UP001576776"/>
    </source>
</evidence>